<protein>
    <recommendedName>
        <fullName evidence="3">DUF3137 domain-containing protein</fullName>
    </recommendedName>
</protein>
<dbReference type="Proteomes" id="UP001431776">
    <property type="component" value="Unassembled WGS sequence"/>
</dbReference>
<name>A0AAW6TS60_9BACT</name>
<dbReference type="AlphaFoldDB" id="A0AAW6TS60"/>
<evidence type="ECO:0008006" key="3">
    <source>
        <dbReference type="Google" id="ProtNLM"/>
    </source>
</evidence>
<gene>
    <name evidence="1" type="ORF">QJ522_05810</name>
</gene>
<accession>A0AAW6TS60</accession>
<evidence type="ECO:0000313" key="2">
    <source>
        <dbReference type="Proteomes" id="UP001431776"/>
    </source>
</evidence>
<keyword evidence="2" id="KW-1185">Reference proteome</keyword>
<reference evidence="1" key="1">
    <citation type="submission" date="2023-05" db="EMBL/GenBank/DDBJ databases">
        <title>Anaerotaeda fermentans gen. nov., sp. nov., a novel anaerobic planctomycete of the new family within the order Sedimentisphaerales isolated from Taman Peninsula, Russia.</title>
        <authorList>
            <person name="Khomyakova M.A."/>
            <person name="Merkel A.Y."/>
            <person name="Slobodkin A.I."/>
        </authorList>
    </citation>
    <scope>NUCLEOTIDE SEQUENCE</scope>
    <source>
        <strain evidence="1">M17dextr</strain>
    </source>
</reference>
<dbReference type="EMBL" id="JASCXX010000005">
    <property type="protein sequence ID" value="MDI6448551.1"/>
    <property type="molecule type" value="Genomic_DNA"/>
</dbReference>
<proteinExistence type="predicted"/>
<organism evidence="1 2">
    <name type="scientific">Anaerobaca lacustris</name>
    <dbReference type="NCBI Taxonomy" id="3044600"/>
    <lineage>
        <taxon>Bacteria</taxon>
        <taxon>Pseudomonadati</taxon>
        <taxon>Planctomycetota</taxon>
        <taxon>Phycisphaerae</taxon>
        <taxon>Sedimentisphaerales</taxon>
        <taxon>Anaerobacaceae</taxon>
        <taxon>Anaerobaca</taxon>
    </lineage>
</organism>
<evidence type="ECO:0000313" key="1">
    <source>
        <dbReference type="EMBL" id="MDI6448551.1"/>
    </source>
</evidence>
<dbReference type="RefSeq" id="WP_349243962.1">
    <property type="nucleotide sequence ID" value="NZ_JASCXX010000005.1"/>
</dbReference>
<comment type="caution">
    <text evidence="1">The sequence shown here is derived from an EMBL/GenBank/DDBJ whole genome shotgun (WGS) entry which is preliminary data.</text>
</comment>
<sequence>MPAVIIIAVIALIVAGAVLGHLAAKKRREAMLALAARLGLRFDPGKSRDVARRFEFLDKLRQGSNRYAFNVLSGRYQDHDITVFDYHYETHSTDSKGRRQTHHHYFSFFILHLEASFPELKIGPEGFFSKIAQAFGYDDIDFESHEFSRKFCVRSNDKKFAYDVCNARMIEYLLAHPDLTIEIERDSLAISFGRRLKPEQIEPNLQRLVQVRSLLPEYLFARS</sequence>